<accession>A0ABW7G5N5</accession>
<name>A0ABW7G5N5_9BURK</name>
<dbReference type="Proteomes" id="UP001606305">
    <property type="component" value="Unassembled WGS sequence"/>
</dbReference>
<gene>
    <name evidence="1" type="ORF">ACG00X_10340</name>
</gene>
<proteinExistence type="predicted"/>
<evidence type="ECO:0000313" key="1">
    <source>
        <dbReference type="EMBL" id="MFG6457228.1"/>
    </source>
</evidence>
<organism evidence="1 2">
    <name type="scientific">Pelomonas nitida</name>
    <dbReference type="NCBI Taxonomy" id="3299027"/>
    <lineage>
        <taxon>Bacteria</taxon>
        <taxon>Pseudomonadati</taxon>
        <taxon>Pseudomonadota</taxon>
        <taxon>Betaproteobacteria</taxon>
        <taxon>Burkholderiales</taxon>
        <taxon>Sphaerotilaceae</taxon>
        <taxon>Roseateles</taxon>
    </lineage>
</organism>
<protein>
    <submittedName>
        <fullName evidence="1">Uncharacterized protein</fullName>
    </submittedName>
</protein>
<dbReference type="RefSeq" id="WP_394488056.1">
    <property type="nucleotide sequence ID" value="NZ_JBIGIA010000006.1"/>
</dbReference>
<reference evidence="1 2" key="1">
    <citation type="submission" date="2024-09" db="EMBL/GenBank/DDBJ databases">
        <title>Novel species of the genus Pelomonas and Roseateles isolated from streams.</title>
        <authorList>
            <person name="Lu H."/>
        </authorList>
    </citation>
    <scope>NUCLEOTIDE SEQUENCE [LARGE SCALE GENOMIC DNA]</scope>
    <source>
        <strain evidence="1 2">BYS96W</strain>
    </source>
</reference>
<dbReference type="EMBL" id="JBIGIA010000006">
    <property type="protein sequence ID" value="MFG6457228.1"/>
    <property type="molecule type" value="Genomic_DNA"/>
</dbReference>
<sequence>MASSNTLSNTTARSGQDRLVLDNLIRRELKVGDPSDPQQVAQALLERYSADPRAQAIGQESRGLPFLQAASSATPVVQMLTAAGGAEWKQALDDINLDLEHLTRSAILKDVAPELRGWGQAIRAALSEGYNAARFALDPRNRDKGFAMRRQLNDYARLARLVGTHTPAMLTDFRKFAQSLDEAANLLIVIMGEALANVGFGGGRYVPQVAYSDLQTRRDAVIFALRNLVGSTQLAYGPEEWPRGLDAYRQLNQLLDAQGQSDLRSLLVETELARTMDELVQRSGDNSSEGLRAVGSTSMLALERFRRFIVVARHGVSPESPALYAFLEALQLFSSAFDSAGGFRLMKIARPPILFYGLYGSSGLDAADQRLVDLVSRRNLLADEIDCISGACCSADRGCVALLDKVLYDTDRAIDLYSLGFVNFGTAERRASAYGYLIDEVVGSACLTNGNGNPRPGMRTLVHLLEAVADCLRPDLLLSENSAASDALAAARRLARRTLDVALTASPPLVLPELQAALDAAPDESAPDAEASIEDITDLYSELGGLFAAQPQLGAAVGSDEALDGFVNLVEQELCMQLDMERSWGNLVHAMVANCSQIDGSLVRVQDAVKAAVRAVIGEDCRDTSTLDLPPTLETTFDTLIDRVDRLGRGRPSPARSGQVRF</sequence>
<comment type="caution">
    <text evidence="1">The sequence shown here is derived from an EMBL/GenBank/DDBJ whole genome shotgun (WGS) entry which is preliminary data.</text>
</comment>
<keyword evidence="2" id="KW-1185">Reference proteome</keyword>
<evidence type="ECO:0000313" key="2">
    <source>
        <dbReference type="Proteomes" id="UP001606305"/>
    </source>
</evidence>